<name>A0A387BBC5_9LACT</name>
<gene>
    <name evidence="2" type="ORF">D7I46_08210</name>
</gene>
<dbReference type="PANTHER" id="PTHR37038">
    <property type="entry name" value="TRANSCRIPTIONAL REGULATOR-RELATED"/>
    <property type="match status" value="1"/>
</dbReference>
<proteinExistence type="predicted"/>
<dbReference type="PANTHER" id="PTHR37038:SF12">
    <property type="entry name" value="TRANSCRIPTIONAL REGULATOR"/>
    <property type="match status" value="1"/>
</dbReference>
<dbReference type="OrthoDB" id="5769614at2"/>
<protein>
    <submittedName>
        <fullName evidence="2">Rgg/GadR/MutR family transcriptional regulator</fullName>
    </submittedName>
</protein>
<dbReference type="AlphaFoldDB" id="A0A387BBC5"/>
<dbReference type="InterPro" id="IPR010057">
    <property type="entry name" value="Transcription_activator_Rgg_C"/>
</dbReference>
<feature type="domain" description="HTH cro/C1-type" evidence="1">
    <location>
        <begin position="14"/>
        <end position="68"/>
    </location>
</feature>
<dbReference type="Gene3D" id="1.25.40.10">
    <property type="entry name" value="Tetratricopeptide repeat domain"/>
    <property type="match status" value="1"/>
</dbReference>
<sequence length="293" mass="33776">MANSNKTNDNIGEIYRNFRKSKGFSQFDASYGTISVSQLSSFENGNSGLSVKNFLSILQNINVTTFEFEYAYNKTLNSTDELLYSMQISEAFLSHNIRKLKSISKDIDNSIKKSPQKTKYKLDKISVEAVIAILDKDYIVKKENIIYIRNYLLEIKEWGKFEILLLGRCIAIFDAVTLSILAHNMINPIQITSNLHYTKHSTVQTLLTLISTFIEQKQFGLALEFIEFLENINIAEYHMYDKLTLKYNKALLRYKQGDISALVELEKCQEILEYTDCFKTATIVDEELKLLNN</sequence>
<dbReference type="GO" id="GO:0003677">
    <property type="term" value="F:DNA binding"/>
    <property type="evidence" value="ECO:0007669"/>
    <property type="project" value="InterPro"/>
</dbReference>
<dbReference type="SUPFAM" id="SSF47413">
    <property type="entry name" value="lambda repressor-like DNA-binding domains"/>
    <property type="match status" value="1"/>
</dbReference>
<reference evidence="2 3" key="1">
    <citation type="submission" date="2018-09" db="EMBL/GenBank/DDBJ databases">
        <title>Genome sequencing of strain 1JSPR-7.</title>
        <authorList>
            <person name="Heo J."/>
            <person name="Kim S.-J."/>
            <person name="Kwon S.-W."/>
        </authorList>
    </citation>
    <scope>NUCLEOTIDE SEQUENCE [LARGE SCALE GENOMIC DNA]</scope>
    <source>
        <strain evidence="2 3">1JSPR-7</strain>
    </source>
</reference>
<evidence type="ECO:0000313" key="3">
    <source>
        <dbReference type="Proteomes" id="UP000269374"/>
    </source>
</evidence>
<dbReference type="NCBIfam" id="TIGR01716">
    <property type="entry name" value="RGG_Cterm"/>
    <property type="match status" value="1"/>
</dbReference>
<dbReference type="InterPro" id="IPR010982">
    <property type="entry name" value="Lambda_DNA-bd_dom_sf"/>
</dbReference>
<accession>A0A387BBC5</accession>
<dbReference type="InterPro" id="IPR053163">
    <property type="entry name" value="HTH-type_regulator_Rgg"/>
</dbReference>
<dbReference type="EMBL" id="CP032627">
    <property type="protein sequence ID" value="AYG01073.1"/>
    <property type="molecule type" value="Genomic_DNA"/>
</dbReference>
<dbReference type="Pfam" id="PF21259">
    <property type="entry name" value="Rgg_C"/>
    <property type="match status" value="1"/>
</dbReference>
<dbReference type="InterPro" id="IPR011990">
    <property type="entry name" value="TPR-like_helical_dom_sf"/>
</dbReference>
<dbReference type="SMART" id="SM00530">
    <property type="entry name" value="HTH_XRE"/>
    <property type="match status" value="1"/>
</dbReference>
<dbReference type="InterPro" id="IPR001387">
    <property type="entry name" value="Cro/C1-type_HTH"/>
</dbReference>
<dbReference type="Proteomes" id="UP000269374">
    <property type="component" value="Chromosome"/>
</dbReference>
<dbReference type="RefSeq" id="WP_120772456.1">
    <property type="nucleotide sequence ID" value="NZ_CP032627.1"/>
</dbReference>
<evidence type="ECO:0000313" key="2">
    <source>
        <dbReference type="EMBL" id="AYG01073.1"/>
    </source>
</evidence>
<evidence type="ECO:0000259" key="1">
    <source>
        <dbReference type="SMART" id="SM00530"/>
    </source>
</evidence>
<dbReference type="KEGG" id="lact:D7I46_08210"/>
<keyword evidence="3" id="KW-1185">Reference proteome</keyword>
<organism evidence="2 3">
    <name type="scientific">Lactococcus allomyrinae</name>
    <dbReference type="NCBI Taxonomy" id="2419773"/>
    <lineage>
        <taxon>Bacteria</taxon>
        <taxon>Bacillati</taxon>
        <taxon>Bacillota</taxon>
        <taxon>Bacilli</taxon>
        <taxon>Lactobacillales</taxon>
        <taxon>Streptococcaceae</taxon>
        <taxon>Lactococcus</taxon>
    </lineage>
</organism>